<accession>A0A0L0EYB2</accession>
<keyword evidence="1" id="KW-0812">Transmembrane</keyword>
<proteinExistence type="predicted"/>
<reference evidence="2 3" key="1">
    <citation type="submission" date="2011-02" db="EMBL/GenBank/DDBJ databases">
        <title>The Genome Sequence of Sphaeroforma arctica JP610.</title>
        <authorList>
            <consortium name="The Broad Institute Genome Sequencing Platform"/>
            <person name="Russ C."/>
            <person name="Cuomo C."/>
            <person name="Young S.K."/>
            <person name="Zeng Q."/>
            <person name="Gargeya S."/>
            <person name="Alvarado L."/>
            <person name="Berlin A."/>
            <person name="Chapman S.B."/>
            <person name="Chen Z."/>
            <person name="Freedman E."/>
            <person name="Gellesch M."/>
            <person name="Goldberg J."/>
            <person name="Griggs A."/>
            <person name="Gujja S."/>
            <person name="Heilman E."/>
            <person name="Heiman D."/>
            <person name="Howarth C."/>
            <person name="Mehta T."/>
            <person name="Neiman D."/>
            <person name="Pearson M."/>
            <person name="Roberts A."/>
            <person name="Saif S."/>
            <person name="Shea T."/>
            <person name="Shenoy N."/>
            <person name="Sisk P."/>
            <person name="Stolte C."/>
            <person name="Sykes S."/>
            <person name="White J."/>
            <person name="Yandava C."/>
            <person name="Burger G."/>
            <person name="Gray M.W."/>
            <person name="Holland P.W.H."/>
            <person name="King N."/>
            <person name="Lang F.B.F."/>
            <person name="Roger A.J."/>
            <person name="Ruiz-Trillo I."/>
            <person name="Haas B."/>
            <person name="Nusbaum C."/>
            <person name="Birren B."/>
        </authorList>
    </citation>
    <scope>NUCLEOTIDE SEQUENCE [LARGE SCALE GENOMIC DNA]</scope>
    <source>
        <strain evidence="2 3">JP610</strain>
    </source>
</reference>
<protein>
    <submittedName>
        <fullName evidence="2">Uncharacterized protein</fullName>
    </submittedName>
</protein>
<gene>
    <name evidence="2" type="ORF">SARC_18007</name>
</gene>
<dbReference type="EMBL" id="KQ254786">
    <property type="protein sequence ID" value="KNC69482.1"/>
    <property type="molecule type" value="Genomic_DNA"/>
</dbReference>
<keyword evidence="3" id="KW-1185">Reference proteome</keyword>
<dbReference type="AlphaFoldDB" id="A0A0L0EYB2"/>
<evidence type="ECO:0000313" key="2">
    <source>
        <dbReference type="EMBL" id="KNC69482.1"/>
    </source>
</evidence>
<keyword evidence="1" id="KW-0472">Membrane</keyword>
<evidence type="ECO:0000313" key="3">
    <source>
        <dbReference type="Proteomes" id="UP000054560"/>
    </source>
</evidence>
<dbReference type="Proteomes" id="UP000054560">
    <property type="component" value="Unassembled WGS sequence"/>
</dbReference>
<sequence>MTWPSDIGNLVAHTWMKINKEREAQYHEQTPMNPYVIIAVSLGCLGVVVLCLLAGQYYITQRQ</sequence>
<name>A0A0L0EYB2_9EUKA</name>
<organism evidence="2 3">
    <name type="scientific">Sphaeroforma arctica JP610</name>
    <dbReference type="NCBI Taxonomy" id="667725"/>
    <lineage>
        <taxon>Eukaryota</taxon>
        <taxon>Ichthyosporea</taxon>
        <taxon>Ichthyophonida</taxon>
        <taxon>Sphaeroforma</taxon>
    </lineage>
</organism>
<evidence type="ECO:0000256" key="1">
    <source>
        <dbReference type="SAM" id="Phobius"/>
    </source>
</evidence>
<keyword evidence="1" id="KW-1133">Transmembrane helix</keyword>
<dbReference type="GeneID" id="25918511"/>
<feature type="non-terminal residue" evidence="2">
    <location>
        <position position="63"/>
    </location>
</feature>
<dbReference type="RefSeq" id="XP_014143384.1">
    <property type="nucleotide sequence ID" value="XM_014287909.1"/>
</dbReference>
<feature type="transmembrane region" description="Helical" evidence="1">
    <location>
        <begin position="35"/>
        <end position="59"/>
    </location>
</feature>